<protein>
    <recommendedName>
        <fullName evidence="2">EamA domain-containing protein</fullName>
    </recommendedName>
</protein>
<dbReference type="KEGG" id="fbl:Fbal_0505"/>
<dbReference type="EMBL" id="CP002209">
    <property type="protein sequence ID" value="ADN74719.1"/>
    <property type="molecule type" value="Genomic_DNA"/>
</dbReference>
<reference evidence="3 4" key="1">
    <citation type="journal article" date="2010" name="Stand. Genomic Sci.">
        <title>Complete genome sequence of Ferrimonas balearica type strain (PAT).</title>
        <authorList>
            <person name="Nolan M."/>
            <person name="Sikorski J."/>
            <person name="Davenport K."/>
            <person name="Lucas S."/>
            <person name="Glavina Del Rio T."/>
            <person name="Tice H."/>
            <person name="Cheng J."/>
            <person name="Goodwin L."/>
            <person name="Pitluck S."/>
            <person name="Liolios K."/>
            <person name="Ivanova N."/>
            <person name="Mavromatis K."/>
            <person name="Ovchinnikova G."/>
            <person name="Pati A."/>
            <person name="Chen A."/>
            <person name="Palaniappan K."/>
            <person name="Land M."/>
            <person name="Hauser L."/>
            <person name="Chang Y."/>
            <person name="Jeffries C."/>
            <person name="Tapia R."/>
            <person name="Brettin T."/>
            <person name="Detter J."/>
            <person name="Han C."/>
            <person name="Yasawong M."/>
            <person name="Rohde M."/>
            <person name="Tindall B."/>
            <person name="Goker M."/>
            <person name="Woyke T."/>
            <person name="Bristow J."/>
            <person name="Eisen J."/>
            <person name="Markowitz V."/>
            <person name="Hugenholtz P."/>
            <person name="Kyrpides N."/>
            <person name="Klenk H."/>
            <person name="Lapidus A."/>
        </authorList>
    </citation>
    <scope>NUCLEOTIDE SEQUENCE [LARGE SCALE GENOMIC DNA]</scope>
    <source>
        <strain evidence="4">DSM 9799 / CCM 4581 / KCTC 23876 / PAT</strain>
    </source>
</reference>
<dbReference type="PANTHER" id="PTHR22911:SF79">
    <property type="entry name" value="MOBA-LIKE NTP TRANSFERASE DOMAIN-CONTAINING PROTEIN"/>
    <property type="match status" value="1"/>
</dbReference>
<evidence type="ECO:0000256" key="1">
    <source>
        <dbReference type="SAM" id="Phobius"/>
    </source>
</evidence>
<evidence type="ECO:0000313" key="3">
    <source>
        <dbReference type="EMBL" id="ADN74719.1"/>
    </source>
</evidence>
<keyword evidence="4" id="KW-1185">Reference proteome</keyword>
<dbReference type="RefSeq" id="WP_013344025.1">
    <property type="nucleotide sequence ID" value="NC_014541.1"/>
</dbReference>
<dbReference type="STRING" id="550540.Fbal_0505"/>
<feature type="transmembrane region" description="Helical" evidence="1">
    <location>
        <begin position="62"/>
        <end position="82"/>
    </location>
</feature>
<feature type="transmembrane region" description="Helical" evidence="1">
    <location>
        <begin position="203"/>
        <end position="221"/>
    </location>
</feature>
<evidence type="ECO:0000259" key="2">
    <source>
        <dbReference type="Pfam" id="PF00892"/>
    </source>
</evidence>
<keyword evidence="1" id="KW-0472">Membrane</keyword>
<dbReference type="OrthoDB" id="9150437at2"/>
<organism evidence="3 4">
    <name type="scientific">Ferrimonas balearica (strain DSM 9799 / CCM 4581 / KCTC 23876 / PAT)</name>
    <dbReference type="NCBI Taxonomy" id="550540"/>
    <lineage>
        <taxon>Bacteria</taxon>
        <taxon>Pseudomonadati</taxon>
        <taxon>Pseudomonadota</taxon>
        <taxon>Gammaproteobacteria</taxon>
        <taxon>Alteromonadales</taxon>
        <taxon>Ferrimonadaceae</taxon>
        <taxon>Ferrimonas</taxon>
    </lineage>
</organism>
<feature type="transmembrane region" description="Helical" evidence="1">
    <location>
        <begin position="145"/>
        <end position="162"/>
    </location>
</feature>
<keyword evidence="1" id="KW-1133">Transmembrane helix</keyword>
<feature type="transmembrane region" description="Helical" evidence="1">
    <location>
        <begin position="174"/>
        <end position="191"/>
    </location>
</feature>
<dbReference type="InterPro" id="IPR037185">
    <property type="entry name" value="EmrE-like"/>
</dbReference>
<feature type="transmembrane region" description="Helical" evidence="1">
    <location>
        <begin position="116"/>
        <end position="133"/>
    </location>
</feature>
<dbReference type="SUPFAM" id="SSF103481">
    <property type="entry name" value="Multidrug resistance efflux transporter EmrE"/>
    <property type="match status" value="2"/>
</dbReference>
<accession>E1SPQ5</accession>
<proteinExistence type="predicted"/>
<dbReference type="Pfam" id="PF00892">
    <property type="entry name" value="EamA"/>
    <property type="match status" value="2"/>
</dbReference>
<feature type="domain" description="EamA" evidence="2">
    <location>
        <begin position="145"/>
        <end position="272"/>
    </location>
</feature>
<dbReference type="Proteomes" id="UP000006683">
    <property type="component" value="Chromosome"/>
</dbReference>
<dbReference type="InterPro" id="IPR000620">
    <property type="entry name" value="EamA_dom"/>
</dbReference>
<sequence>MTPTLQLHLAVLLFSGTALFSKLIPLPATEITALRSVLAGLALFTLLGLTGQRARLLRPRDYGIVIGLGMLIGLHWATYFAAMQFSTVAIGMIAFFTYPVMTVLAEPLLARQRPALADLASALIVLLGVALLVPTPSLDSDVTQGVLLGILSAALFTARNLLQRRYFAHYSGAQTMAYQTSVAALMLLPFISVPEGAMATTDWGLLLLLGIGFTALPHAMLSQSLRSLSAKTVSLVSCMQPLYATVLAALLLSEWPDLKTLMGGGLILAAALYETARAHRR</sequence>
<feature type="transmembrane region" description="Helical" evidence="1">
    <location>
        <begin position="88"/>
        <end position="109"/>
    </location>
</feature>
<dbReference type="PANTHER" id="PTHR22911">
    <property type="entry name" value="ACYL-MALONYL CONDENSING ENZYME-RELATED"/>
    <property type="match status" value="1"/>
</dbReference>
<gene>
    <name evidence="3" type="ordered locus">Fbal_0505</name>
</gene>
<dbReference type="HOGENOM" id="CLU_033863_15_3_6"/>
<feature type="domain" description="EamA" evidence="2">
    <location>
        <begin position="8"/>
        <end position="132"/>
    </location>
</feature>
<dbReference type="GeneID" id="67180746"/>
<dbReference type="eggNOG" id="COG0697">
    <property type="taxonomic scope" value="Bacteria"/>
</dbReference>
<name>E1SPQ5_FERBD</name>
<dbReference type="AlphaFoldDB" id="E1SPQ5"/>
<dbReference type="GO" id="GO:0016020">
    <property type="term" value="C:membrane"/>
    <property type="evidence" value="ECO:0007669"/>
    <property type="project" value="InterPro"/>
</dbReference>
<keyword evidence="1" id="KW-0812">Transmembrane</keyword>
<evidence type="ECO:0000313" key="4">
    <source>
        <dbReference type="Proteomes" id="UP000006683"/>
    </source>
</evidence>
<feature type="transmembrane region" description="Helical" evidence="1">
    <location>
        <begin position="31"/>
        <end position="50"/>
    </location>
</feature>